<evidence type="ECO:0000313" key="2">
    <source>
        <dbReference type="EMBL" id="CAL5221401.1"/>
    </source>
</evidence>
<evidence type="ECO:0000313" key="3">
    <source>
        <dbReference type="Proteomes" id="UP001497392"/>
    </source>
</evidence>
<feature type="region of interest" description="Disordered" evidence="1">
    <location>
        <begin position="121"/>
        <end position="145"/>
    </location>
</feature>
<gene>
    <name evidence="2" type="primary">g3586</name>
    <name evidence="2" type="ORF">VP750_LOCUS3060</name>
</gene>
<organism evidence="2 3">
    <name type="scientific">Coccomyxa viridis</name>
    <dbReference type="NCBI Taxonomy" id="1274662"/>
    <lineage>
        <taxon>Eukaryota</taxon>
        <taxon>Viridiplantae</taxon>
        <taxon>Chlorophyta</taxon>
        <taxon>core chlorophytes</taxon>
        <taxon>Trebouxiophyceae</taxon>
        <taxon>Trebouxiophyceae incertae sedis</taxon>
        <taxon>Coccomyxaceae</taxon>
        <taxon>Coccomyxa</taxon>
    </lineage>
</organism>
<sequence length="145" mass="15162">MCATGATGSGGGGAGDGEGVKEYKECCARWRAVRKTAVQDAIYEVIHATIGLPSKFYSSQVGEITYFNEPIDLNDLKANLCYQIADAAGPEPSGVSHLSQMSESFPLNCRAIAKHNFEPAPGESVESDVRMHGSHGAGGAQTLAA</sequence>
<proteinExistence type="predicted"/>
<keyword evidence="3" id="KW-1185">Reference proteome</keyword>
<name>A0ABP1FN66_9CHLO</name>
<accession>A0ABP1FN66</accession>
<comment type="caution">
    <text evidence="2">The sequence shown here is derived from an EMBL/GenBank/DDBJ whole genome shotgun (WGS) entry which is preliminary data.</text>
</comment>
<reference evidence="2 3" key="1">
    <citation type="submission" date="2024-06" db="EMBL/GenBank/DDBJ databases">
        <authorList>
            <person name="Kraege A."/>
            <person name="Thomma B."/>
        </authorList>
    </citation>
    <scope>NUCLEOTIDE SEQUENCE [LARGE SCALE GENOMIC DNA]</scope>
</reference>
<protein>
    <submittedName>
        <fullName evidence="2">G3586 protein</fullName>
    </submittedName>
</protein>
<evidence type="ECO:0000256" key="1">
    <source>
        <dbReference type="SAM" id="MobiDB-lite"/>
    </source>
</evidence>
<dbReference type="EMBL" id="CAXHTA020000005">
    <property type="protein sequence ID" value="CAL5221401.1"/>
    <property type="molecule type" value="Genomic_DNA"/>
</dbReference>
<dbReference type="Proteomes" id="UP001497392">
    <property type="component" value="Unassembled WGS sequence"/>
</dbReference>